<dbReference type="EMBL" id="QENY01000010">
    <property type="protein sequence ID" value="PVX53654.1"/>
    <property type="molecule type" value="Genomic_DNA"/>
</dbReference>
<gene>
    <name evidence="1" type="ORF">C7379_11079</name>
</gene>
<dbReference type="AlphaFoldDB" id="A0A2U0U7R0"/>
<sequence>MCKVRRFFLMSQAFGYLFLFYTQKT</sequence>
<evidence type="ECO:0000313" key="2">
    <source>
        <dbReference type="Proteomes" id="UP000245870"/>
    </source>
</evidence>
<proteinExistence type="predicted"/>
<comment type="caution">
    <text evidence="1">The sequence shown here is derived from an EMBL/GenBank/DDBJ whole genome shotgun (WGS) entry which is preliminary data.</text>
</comment>
<reference evidence="1 2" key="1">
    <citation type="submission" date="2018-05" db="EMBL/GenBank/DDBJ databases">
        <title>Genomic Encyclopedia of Type Strains, Phase IV (KMG-IV): sequencing the most valuable type-strain genomes for metagenomic binning, comparative biology and taxonomic classification.</title>
        <authorList>
            <person name="Goeker M."/>
        </authorList>
    </citation>
    <scope>NUCLEOTIDE SEQUENCE [LARGE SCALE GENOMIC DNA]</scope>
    <source>
        <strain evidence="1 2">DSM 100333</strain>
    </source>
</reference>
<dbReference type="Proteomes" id="UP000245870">
    <property type="component" value="Unassembled WGS sequence"/>
</dbReference>
<evidence type="ECO:0000313" key="1">
    <source>
        <dbReference type="EMBL" id="PVX53654.1"/>
    </source>
</evidence>
<organism evidence="1 2">
    <name type="scientific">Hallella colorans</name>
    <dbReference type="NCBI Taxonomy" id="1703337"/>
    <lineage>
        <taxon>Bacteria</taxon>
        <taxon>Pseudomonadati</taxon>
        <taxon>Bacteroidota</taxon>
        <taxon>Bacteroidia</taxon>
        <taxon>Bacteroidales</taxon>
        <taxon>Prevotellaceae</taxon>
        <taxon>Hallella</taxon>
    </lineage>
</organism>
<keyword evidence="2" id="KW-1185">Reference proteome</keyword>
<accession>A0A2U0U7R0</accession>
<name>A0A2U0U7R0_9BACT</name>
<protein>
    <submittedName>
        <fullName evidence="1">Uncharacterized protein</fullName>
    </submittedName>
</protein>